<dbReference type="EMBL" id="LR699555">
    <property type="protein sequence ID" value="VVD30880.1"/>
    <property type="molecule type" value="Genomic_DNA"/>
</dbReference>
<dbReference type="AlphaFoldDB" id="A0A5Q4ZQJ2"/>
<dbReference type="RefSeq" id="WP_165189812.1">
    <property type="nucleotide sequence ID" value="NZ_LR699555.1"/>
</dbReference>
<sequence length="88" mass="9161">MTSDLSKITSGLGPSAARLQLLIERALELYAGVAAMSCAEQHVALQELTELLPEIAHASRETADGIESHAAVAAGELSRRCNGTTSQA</sequence>
<evidence type="ECO:0000313" key="2">
    <source>
        <dbReference type="Proteomes" id="UP000325811"/>
    </source>
</evidence>
<proteinExistence type="predicted"/>
<evidence type="ECO:0000313" key="1">
    <source>
        <dbReference type="EMBL" id="VVD30880.1"/>
    </source>
</evidence>
<organism evidence="1 2">
    <name type="scientific">Paraburkholderia dioscoreae</name>
    <dbReference type="NCBI Taxonomy" id="2604047"/>
    <lineage>
        <taxon>Bacteria</taxon>
        <taxon>Pseudomonadati</taxon>
        <taxon>Pseudomonadota</taxon>
        <taxon>Betaproteobacteria</taxon>
        <taxon>Burkholderiales</taxon>
        <taxon>Burkholderiaceae</taxon>
        <taxon>Paraburkholderia</taxon>
    </lineage>
</organism>
<name>A0A5Q4ZQJ2_9BURK</name>
<reference evidence="1 2" key="1">
    <citation type="submission" date="2019-08" db="EMBL/GenBank/DDBJ databases">
        <authorList>
            <person name="Herpell B J."/>
        </authorList>
    </citation>
    <scope>NUCLEOTIDE SEQUENCE [LARGE SCALE GENOMIC DNA]</scope>
    <source>
        <strain evidence="2">Msb3</strain>
        <plasmid evidence="1 2">pI</plasmid>
    </source>
</reference>
<dbReference type="KEGG" id="pdio:PDMSB3_0044.2"/>
<keyword evidence="1" id="KW-0614">Plasmid</keyword>
<protein>
    <submittedName>
        <fullName evidence="1">Uncharacterized protein</fullName>
    </submittedName>
</protein>
<accession>A0A5Q4ZQJ2</accession>
<geneLocation type="plasmid" evidence="1 2">
    <name>pI</name>
</geneLocation>
<keyword evidence="2" id="KW-1185">Reference proteome</keyword>
<gene>
    <name evidence="1" type="ORF">PDMSB3_0044</name>
</gene>
<dbReference type="Proteomes" id="UP000325811">
    <property type="component" value="Plasmid pI"/>
</dbReference>